<dbReference type="PATRIC" id="fig|1449976.3.peg.2312"/>
<dbReference type="SUPFAM" id="SSF56601">
    <property type="entry name" value="beta-lactamase/transpeptidase-like"/>
    <property type="match status" value="1"/>
</dbReference>
<accession>W5W5G1</accession>
<organism evidence="2 3">
    <name type="scientific">Kutzneria albida DSM 43870</name>
    <dbReference type="NCBI Taxonomy" id="1449976"/>
    <lineage>
        <taxon>Bacteria</taxon>
        <taxon>Bacillati</taxon>
        <taxon>Actinomycetota</taxon>
        <taxon>Actinomycetes</taxon>
        <taxon>Pseudonocardiales</taxon>
        <taxon>Pseudonocardiaceae</taxon>
        <taxon>Kutzneria</taxon>
    </lineage>
</organism>
<gene>
    <name evidence="2" type="ORF">KALB_2313</name>
</gene>
<dbReference type="InterPro" id="IPR050491">
    <property type="entry name" value="AmpC-like"/>
</dbReference>
<dbReference type="InterPro" id="IPR012338">
    <property type="entry name" value="Beta-lactam/transpept-like"/>
</dbReference>
<sequence length="447" mass="47889">MTRAAEVAEWITKNLPDLVAEHGVPGAQIAVLVDGEVVDTAAGVVSKATGVPVTTDAVFQIGSITKVWTATLVQQLVNEGLLDLDRPVRDYLPEFVVADEAASATITTRQLLCHVSGVEGDLFTDTGANEDAVQRYVGTLADAAQLFPPGERFSYCNSGYVVLGRLVEVLRGKPFNTALREQLITPLGLEHVATHIGEAILELPAIGHVGKDVLPAPVYSLTPSNAPAGAVLSMRARSLLGFVRMHLSDSAFDGMREPQVDLPPLDLMGGHWGLGWMLFDYPGGTVIGHDGGTLGQSAFLRVVPEAGVAVAMLTNGGDVLALYRKVFGHLLGELAGVRLPELAQVPAEPEPIDAHRTAGTYRSTMLDLELEVRENGSAWLTMIPRTPEAKVLLGEVEPVELVRLDENRLISTKQEMGRHSVYVLVGEDSQGRARYLHNGRAVARAAE</sequence>
<dbReference type="Proteomes" id="UP000019225">
    <property type="component" value="Chromosome"/>
</dbReference>
<proteinExistence type="predicted"/>
<evidence type="ECO:0000259" key="1">
    <source>
        <dbReference type="Pfam" id="PF00144"/>
    </source>
</evidence>
<dbReference type="STRING" id="1449976.KALB_2313"/>
<dbReference type="AlphaFoldDB" id="W5W5G1"/>
<dbReference type="InterPro" id="IPR001466">
    <property type="entry name" value="Beta-lactam-related"/>
</dbReference>
<dbReference type="PANTHER" id="PTHR46825">
    <property type="entry name" value="D-ALANYL-D-ALANINE-CARBOXYPEPTIDASE/ENDOPEPTIDASE AMPH"/>
    <property type="match status" value="1"/>
</dbReference>
<name>W5W5G1_9PSEU</name>
<dbReference type="EMBL" id="CP007155">
    <property type="protein sequence ID" value="AHH95681.1"/>
    <property type="molecule type" value="Genomic_DNA"/>
</dbReference>
<dbReference type="Gene3D" id="3.40.710.10">
    <property type="entry name" value="DD-peptidase/beta-lactamase superfamily"/>
    <property type="match status" value="1"/>
</dbReference>
<dbReference type="PANTHER" id="PTHR46825:SF8">
    <property type="entry name" value="BETA-LACTAMASE-RELATED"/>
    <property type="match status" value="1"/>
</dbReference>
<dbReference type="Pfam" id="PF00144">
    <property type="entry name" value="Beta-lactamase"/>
    <property type="match status" value="1"/>
</dbReference>
<evidence type="ECO:0000313" key="3">
    <source>
        <dbReference type="Proteomes" id="UP000019225"/>
    </source>
</evidence>
<reference evidence="2 3" key="1">
    <citation type="journal article" date="2014" name="BMC Genomics">
        <title>Complete genome sequence of producer of the glycopeptide antibiotic Aculeximycin Kutzneria albida DSM 43870T, a representative of minor genus of Pseudonocardiaceae.</title>
        <authorList>
            <person name="Rebets Y."/>
            <person name="Tokovenko B."/>
            <person name="Lushchyk I."/>
            <person name="Ruckert C."/>
            <person name="Zaburannyi N."/>
            <person name="Bechthold A."/>
            <person name="Kalinowski J."/>
            <person name="Luzhetskyy A."/>
        </authorList>
    </citation>
    <scope>NUCLEOTIDE SEQUENCE [LARGE SCALE GENOMIC DNA]</scope>
    <source>
        <strain evidence="2">DSM 43870</strain>
    </source>
</reference>
<dbReference type="HOGENOM" id="CLU_020027_13_0_11"/>
<feature type="domain" description="Beta-lactamase-related" evidence="1">
    <location>
        <begin position="13"/>
        <end position="318"/>
    </location>
</feature>
<evidence type="ECO:0000313" key="2">
    <source>
        <dbReference type="EMBL" id="AHH95681.1"/>
    </source>
</evidence>
<keyword evidence="3" id="KW-1185">Reference proteome</keyword>
<dbReference type="RefSeq" id="WP_025355853.1">
    <property type="nucleotide sequence ID" value="NZ_CP007155.1"/>
</dbReference>
<dbReference type="OrthoDB" id="262125at2"/>
<protein>
    <submittedName>
        <fullName evidence="2">Beta-lactamase</fullName>
    </submittedName>
</protein>
<dbReference type="KEGG" id="kal:KALB_2313"/>
<dbReference type="eggNOG" id="COG1680">
    <property type="taxonomic scope" value="Bacteria"/>
</dbReference>